<evidence type="ECO:0000313" key="1">
    <source>
        <dbReference type="EMBL" id="PON52238.1"/>
    </source>
</evidence>
<proteinExistence type="predicted"/>
<organism evidence="1 2">
    <name type="scientific">Parasponia andersonii</name>
    <name type="common">Sponia andersonii</name>
    <dbReference type="NCBI Taxonomy" id="3476"/>
    <lineage>
        <taxon>Eukaryota</taxon>
        <taxon>Viridiplantae</taxon>
        <taxon>Streptophyta</taxon>
        <taxon>Embryophyta</taxon>
        <taxon>Tracheophyta</taxon>
        <taxon>Spermatophyta</taxon>
        <taxon>Magnoliopsida</taxon>
        <taxon>eudicotyledons</taxon>
        <taxon>Gunneridae</taxon>
        <taxon>Pentapetalae</taxon>
        <taxon>rosids</taxon>
        <taxon>fabids</taxon>
        <taxon>Rosales</taxon>
        <taxon>Cannabaceae</taxon>
        <taxon>Parasponia</taxon>
    </lineage>
</organism>
<keyword evidence="2" id="KW-1185">Reference proteome</keyword>
<sequence length="60" mass="7241">MLESMTLWWEFNTRNDRRLLLFTLKIQKFVWRGNILRPPLTENLAALRSSTNNFLPLLHL</sequence>
<name>A0A2P5BTX0_PARAD</name>
<reference evidence="2" key="1">
    <citation type="submission" date="2016-06" db="EMBL/GenBank/DDBJ databases">
        <title>Parallel loss of symbiosis genes in relatives of nitrogen-fixing non-legume Parasponia.</title>
        <authorList>
            <person name="Van Velzen R."/>
            <person name="Holmer R."/>
            <person name="Bu F."/>
            <person name="Rutten L."/>
            <person name="Van Zeijl A."/>
            <person name="Liu W."/>
            <person name="Santuari L."/>
            <person name="Cao Q."/>
            <person name="Sharma T."/>
            <person name="Shen D."/>
            <person name="Roswanjaya Y."/>
            <person name="Wardhani T."/>
            <person name="Kalhor M.S."/>
            <person name="Jansen J."/>
            <person name="Van den Hoogen J."/>
            <person name="Gungor B."/>
            <person name="Hartog M."/>
            <person name="Hontelez J."/>
            <person name="Verver J."/>
            <person name="Yang W.-C."/>
            <person name="Schijlen E."/>
            <person name="Repin R."/>
            <person name="Schilthuizen M."/>
            <person name="Schranz E."/>
            <person name="Heidstra R."/>
            <person name="Miyata K."/>
            <person name="Fedorova E."/>
            <person name="Kohlen W."/>
            <person name="Bisseling T."/>
            <person name="Smit S."/>
            <person name="Geurts R."/>
        </authorList>
    </citation>
    <scope>NUCLEOTIDE SEQUENCE [LARGE SCALE GENOMIC DNA]</scope>
    <source>
        <strain evidence="2">cv. WU1-14</strain>
    </source>
</reference>
<comment type="caution">
    <text evidence="1">The sequence shown here is derived from an EMBL/GenBank/DDBJ whole genome shotgun (WGS) entry which is preliminary data.</text>
</comment>
<gene>
    <name evidence="1" type="ORF">PanWU01x14_210800</name>
</gene>
<dbReference type="OrthoDB" id="594804at2759"/>
<dbReference type="AlphaFoldDB" id="A0A2P5BTX0"/>
<protein>
    <submittedName>
        <fullName evidence="1">Uncharacterized protein</fullName>
    </submittedName>
</protein>
<evidence type="ECO:0000313" key="2">
    <source>
        <dbReference type="Proteomes" id="UP000237105"/>
    </source>
</evidence>
<dbReference type="Proteomes" id="UP000237105">
    <property type="component" value="Unassembled WGS sequence"/>
</dbReference>
<dbReference type="EMBL" id="JXTB01000223">
    <property type="protein sequence ID" value="PON52238.1"/>
    <property type="molecule type" value="Genomic_DNA"/>
</dbReference>
<accession>A0A2P5BTX0</accession>